<dbReference type="Proteomes" id="UP000265618">
    <property type="component" value="Unassembled WGS sequence"/>
</dbReference>
<keyword evidence="3" id="KW-1185">Reference proteome</keyword>
<evidence type="ECO:0000313" key="2">
    <source>
        <dbReference type="EMBL" id="GIQ92497.1"/>
    </source>
</evidence>
<evidence type="ECO:0000313" key="3">
    <source>
        <dbReference type="Proteomes" id="UP000265618"/>
    </source>
</evidence>
<proteinExistence type="predicted"/>
<keyword evidence="1" id="KW-0472">Membrane</keyword>
<protein>
    <submittedName>
        <fullName evidence="2">Uncharacterized protein</fullName>
    </submittedName>
</protein>
<feature type="transmembrane region" description="Helical" evidence="1">
    <location>
        <begin position="20"/>
        <end position="37"/>
    </location>
</feature>
<comment type="caution">
    <text evidence="2">The sequence shown here is derived from an EMBL/GenBank/DDBJ whole genome shotgun (WGS) entry which is preliminary data.</text>
</comment>
<keyword evidence="1" id="KW-1133">Transmembrane helix</keyword>
<dbReference type="EMBL" id="BDIP01009844">
    <property type="protein sequence ID" value="GIQ92497.1"/>
    <property type="molecule type" value="Genomic_DNA"/>
</dbReference>
<sequence>AYHFIFTLCTEETRQLNKSLYVVVAVYMVLALLDMGSG</sequence>
<dbReference type="AlphaFoldDB" id="A0A9K3DCU3"/>
<reference evidence="2 3" key="1">
    <citation type="journal article" date="2018" name="PLoS ONE">
        <title>The draft genome of Kipferlia bialata reveals reductive genome evolution in fornicate parasites.</title>
        <authorList>
            <person name="Tanifuji G."/>
            <person name="Takabayashi S."/>
            <person name="Kume K."/>
            <person name="Takagi M."/>
            <person name="Nakayama T."/>
            <person name="Kamikawa R."/>
            <person name="Inagaki Y."/>
            <person name="Hashimoto T."/>
        </authorList>
    </citation>
    <scope>NUCLEOTIDE SEQUENCE [LARGE SCALE GENOMIC DNA]</scope>
    <source>
        <strain evidence="2">NY0173</strain>
    </source>
</reference>
<organism evidence="2 3">
    <name type="scientific">Kipferlia bialata</name>
    <dbReference type="NCBI Taxonomy" id="797122"/>
    <lineage>
        <taxon>Eukaryota</taxon>
        <taxon>Metamonada</taxon>
        <taxon>Carpediemonas-like organisms</taxon>
        <taxon>Kipferlia</taxon>
    </lineage>
</organism>
<feature type="non-terminal residue" evidence="2">
    <location>
        <position position="38"/>
    </location>
</feature>
<accession>A0A9K3DCU3</accession>
<name>A0A9K3DCU3_9EUKA</name>
<gene>
    <name evidence="2" type="ORF">KIPB_016301</name>
</gene>
<feature type="non-terminal residue" evidence="2">
    <location>
        <position position="1"/>
    </location>
</feature>
<keyword evidence="1" id="KW-0812">Transmembrane</keyword>
<evidence type="ECO:0000256" key="1">
    <source>
        <dbReference type="SAM" id="Phobius"/>
    </source>
</evidence>